<protein>
    <submittedName>
        <fullName evidence="3">Plectin</fullName>
    </submittedName>
</protein>
<dbReference type="GO" id="GO:0005856">
    <property type="term" value="C:cytoskeleton"/>
    <property type="evidence" value="ECO:0007669"/>
    <property type="project" value="TreeGrafter"/>
</dbReference>
<dbReference type="AlphaFoldDB" id="A0A6F9DNC6"/>
<organism evidence="3">
    <name type="scientific">Phallusia mammillata</name>
    <dbReference type="NCBI Taxonomy" id="59560"/>
    <lineage>
        <taxon>Eukaryota</taxon>
        <taxon>Metazoa</taxon>
        <taxon>Chordata</taxon>
        <taxon>Tunicata</taxon>
        <taxon>Ascidiacea</taxon>
        <taxon>Phlebobranchia</taxon>
        <taxon>Ascidiidae</taxon>
        <taxon>Phallusia</taxon>
    </lineage>
</organism>
<dbReference type="SUPFAM" id="SSF46966">
    <property type="entry name" value="Spectrin repeat"/>
    <property type="match status" value="3"/>
</dbReference>
<evidence type="ECO:0000256" key="2">
    <source>
        <dbReference type="SAM" id="Coils"/>
    </source>
</evidence>
<reference evidence="3" key="1">
    <citation type="submission" date="2020-04" db="EMBL/GenBank/DDBJ databases">
        <authorList>
            <person name="Neveu A P."/>
        </authorList>
    </citation>
    <scope>NUCLEOTIDE SEQUENCE</scope>
    <source>
        <tissue evidence="3">Whole embryo</tissue>
    </source>
</reference>
<dbReference type="PANTHER" id="PTHR32083:SF48">
    <property type="entry name" value="TRANS-GOLGI NETWORK-LOCALIZED SYP41-INTERACTING PROTEIN 1"/>
    <property type="match status" value="1"/>
</dbReference>
<dbReference type="PANTHER" id="PTHR32083">
    <property type="entry name" value="CILIA AND FLAGELLA-ASSOCIATED PROTEIN 58-RELATED"/>
    <property type="match status" value="1"/>
</dbReference>
<dbReference type="EMBL" id="LR789072">
    <property type="protein sequence ID" value="CAB3264934.1"/>
    <property type="molecule type" value="mRNA"/>
</dbReference>
<gene>
    <name evidence="3" type="primary">Plec1-001</name>
</gene>
<feature type="coiled-coil region" evidence="2">
    <location>
        <begin position="174"/>
        <end position="201"/>
    </location>
</feature>
<proteinExistence type="evidence at transcript level"/>
<keyword evidence="1 2" id="KW-0175">Coiled coil</keyword>
<evidence type="ECO:0000313" key="3">
    <source>
        <dbReference type="EMBL" id="CAB3264934.1"/>
    </source>
</evidence>
<name>A0A6F9DNC6_9ASCI</name>
<dbReference type="Gene3D" id="1.20.58.60">
    <property type="match status" value="3"/>
</dbReference>
<sequence>MAEATKKLEQASHMMENVQNLCVQLFATGTSEAGYSLKNTLANLVTLHAKVKHEAEHWCSHLADTHNKLAMFESYEKEITNFLDETNVQATELIKHSSGEEKDLEKVQQLLHNLLDKLKGIKLLQSSLLEKEPKYLETVSCGEMLLVNCCFDTTVIAAKLESLKEKWKTTLHDFSDCECKVEQHKNQLDKKQQALSKLKDWIVSCHVYMYDMNSTMESDVVTSDINALEQFLEEGNNIQVDPTFEPFLLSEFSLPVPQQTGEEPKKTSFHKTKEKVSERKINLTELVLDIKQLFDMFNTFRSLLDMLMTQLSEWENQMNPPIEKLRETLEAYKKWKDKVSSCTTEYSDLQSTTAALQRKHAERINFDSVKDEFNVLNARWNDLLQSSSKCLQDLLKKCNAYEQYCDKHQRSVEWLQDKRTIFSMLNVSCTELSVYSKQHAQIEALLDDVVNRESHLEECSQFVEILPQLKEKFDLIWTDWNSLKEDLVALSFQQSESLKKIKALFIVLEELQSWSETVCSKIAQTEIQCNRIWLKYENETFSSHESFNFGEGEKKYTEVFETADNLLKSNVLSNSLHSDIMTKANFANNSASQAYDNYGEIVSKTKTTFEEIALSCKSIKDALKIVSSQLSSFGHVPVVRKDIEAKLQQLQDLQKDVDNNKILQKKIENMFEQVRKFCRCEKHPNLITETENIFNVVQGDINQLKENLLSQTNSVLKFEEMAKDTENRLNGIETHIKLTKEMSGLTAKQIKFAKKEISEAAEDLQSAENLVDNLDPISRNKEQMAAQKESSLSVLKNVTALKHTIQDLDDRYMSYSDSDFGVSNHERDVSV</sequence>
<evidence type="ECO:0000256" key="1">
    <source>
        <dbReference type="ARBA" id="ARBA00023054"/>
    </source>
</evidence>
<accession>A0A6F9DNC6</accession>